<feature type="region of interest" description="Disordered" evidence="7">
    <location>
        <begin position="85"/>
        <end position="108"/>
    </location>
</feature>
<dbReference type="GeneID" id="59236791"/>
<gene>
    <name evidence="8" type="ORF">HG535_0E01330</name>
</gene>
<proteinExistence type="inferred from homology"/>
<keyword evidence="9" id="KW-1185">Reference proteome</keyword>
<name>A0A7H9B500_ZYGMR</name>
<evidence type="ECO:0000256" key="3">
    <source>
        <dbReference type="ARBA" id="ARBA00022980"/>
    </source>
</evidence>
<evidence type="ECO:0000313" key="9">
    <source>
        <dbReference type="Proteomes" id="UP000509704"/>
    </source>
</evidence>
<keyword evidence="3" id="KW-0689">Ribosomal protein</keyword>
<comment type="subcellular location">
    <subcellularLocation>
        <location evidence="1">Mitochondrion</location>
    </subcellularLocation>
</comment>
<dbReference type="Proteomes" id="UP000509704">
    <property type="component" value="Chromosome 5"/>
</dbReference>
<organism evidence="8 9">
    <name type="scientific">Zygotorulaspora mrakii</name>
    <name type="common">Zygosaccharomyces mrakii</name>
    <dbReference type="NCBI Taxonomy" id="42260"/>
    <lineage>
        <taxon>Eukaryota</taxon>
        <taxon>Fungi</taxon>
        <taxon>Dikarya</taxon>
        <taxon>Ascomycota</taxon>
        <taxon>Saccharomycotina</taxon>
        <taxon>Saccharomycetes</taxon>
        <taxon>Saccharomycetales</taxon>
        <taxon>Saccharomycetaceae</taxon>
        <taxon>Zygotorulaspora</taxon>
    </lineage>
</organism>
<keyword evidence="4" id="KW-0496">Mitochondrion</keyword>
<reference evidence="8 9" key="1">
    <citation type="submission" date="2020-07" db="EMBL/GenBank/DDBJ databases">
        <title>The yeast mating-type switching endonuclease HO is a domesticated member of an unorthodox homing genetic element family.</title>
        <authorList>
            <person name="Coughlan A.Y."/>
            <person name="Lombardi L."/>
            <person name="Braun-Galleani S."/>
            <person name="Martos A.R."/>
            <person name="Galeote V."/>
            <person name="Bigey F."/>
            <person name="Dequin S."/>
            <person name="Byrne K.P."/>
            <person name="Wolfe K.H."/>
        </authorList>
    </citation>
    <scope>NUCLEOTIDE SEQUENCE [LARGE SCALE GENOMIC DNA]</scope>
    <source>
        <strain evidence="8 9">NRRL Y-6702</strain>
    </source>
</reference>
<evidence type="ECO:0000256" key="2">
    <source>
        <dbReference type="ARBA" id="ARBA00008970"/>
    </source>
</evidence>
<dbReference type="RefSeq" id="XP_037144776.1">
    <property type="nucleotide sequence ID" value="XM_037288881.1"/>
</dbReference>
<accession>A0A7H9B500</accession>
<evidence type="ECO:0000256" key="1">
    <source>
        <dbReference type="ARBA" id="ARBA00004173"/>
    </source>
</evidence>
<dbReference type="PANTHER" id="PTHR13362">
    <property type="entry name" value="MITOCHONDRIAL RIBOSOMAL PROTEIN S33"/>
    <property type="match status" value="1"/>
</dbReference>
<evidence type="ECO:0000256" key="5">
    <source>
        <dbReference type="ARBA" id="ARBA00023274"/>
    </source>
</evidence>
<dbReference type="GO" id="GO:0005840">
    <property type="term" value="C:ribosome"/>
    <property type="evidence" value="ECO:0007669"/>
    <property type="project" value="UniProtKB-KW"/>
</dbReference>
<dbReference type="Pfam" id="PF08293">
    <property type="entry name" value="MRP-S33"/>
    <property type="match status" value="1"/>
</dbReference>
<evidence type="ECO:0000256" key="4">
    <source>
        <dbReference type="ARBA" id="ARBA00023128"/>
    </source>
</evidence>
<protein>
    <recommendedName>
        <fullName evidence="6">Small ribosomal subunit protein mS33</fullName>
    </recommendedName>
</protein>
<evidence type="ECO:0000256" key="7">
    <source>
        <dbReference type="SAM" id="MobiDB-lite"/>
    </source>
</evidence>
<dbReference type="GO" id="GO:0005739">
    <property type="term" value="C:mitochondrion"/>
    <property type="evidence" value="ECO:0007669"/>
    <property type="project" value="UniProtKB-SubCell"/>
</dbReference>
<dbReference type="PANTHER" id="PTHR13362:SF2">
    <property type="entry name" value="SMALL RIBOSOMAL SUBUNIT PROTEIN MS33"/>
    <property type="match status" value="1"/>
</dbReference>
<dbReference type="AlphaFoldDB" id="A0A7H9B500"/>
<dbReference type="OrthoDB" id="2257454at2759"/>
<evidence type="ECO:0000313" key="8">
    <source>
        <dbReference type="EMBL" id="QLG73049.1"/>
    </source>
</evidence>
<keyword evidence="5" id="KW-0687">Ribonucleoprotein</keyword>
<dbReference type="KEGG" id="zmk:HG535_0E01330"/>
<dbReference type="GO" id="GO:1990904">
    <property type="term" value="C:ribonucleoprotein complex"/>
    <property type="evidence" value="ECO:0007669"/>
    <property type="project" value="UniProtKB-KW"/>
</dbReference>
<dbReference type="EMBL" id="CP058608">
    <property type="protein sequence ID" value="QLG73049.1"/>
    <property type="molecule type" value="Genomic_DNA"/>
</dbReference>
<sequence length="108" mass="12157">MTVSKTRLLKVAEVSAKIFDQNFNPNGIRTGSKIISQRLKGSTIAGYYGDPDFLKFKHLKALYPGFQFCDLDEEYRLTMIEARKRRGKGAPKKLKEAGGSGTKSKKRK</sequence>
<comment type="similarity">
    <text evidence="2">Belongs to the mitochondrion-specific ribosomal protein mS33 family.</text>
</comment>
<dbReference type="InterPro" id="IPR013219">
    <property type="entry name" value="Ribosomal_mS33"/>
</dbReference>
<evidence type="ECO:0000256" key="6">
    <source>
        <dbReference type="ARBA" id="ARBA00035132"/>
    </source>
</evidence>